<evidence type="ECO:0000313" key="3">
    <source>
        <dbReference type="EMBL" id="CUA75503.1"/>
    </source>
</evidence>
<reference evidence="3 4" key="1">
    <citation type="submission" date="2015-07" db="EMBL/GenBank/DDBJ databases">
        <authorList>
            <person name="Noorani M."/>
        </authorList>
    </citation>
    <scope>NUCLEOTIDE SEQUENCE [LARGE SCALE GENOMIC DNA]</scope>
    <source>
        <strain evidence="3">BBA 69670</strain>
    </source>
</reference>
<dbReference type="PROSITE" id="PS50405">
    <property type="entry name" value="GST_CTER"/>
    <property type="match status" value="1"/>
</dbReference>
<gene>
    <name evidence="3" type="ORF">RSOLAG22IIIB_11780</name>
</gene>
<sequence>MKHANQLCPAAQRCIIALEEAKAEYVKCEVDPANKPEWYVPKVNPATGKIPAIIYGPQSDPTSPHPQSTKLTESLVLLEFIADLYPASGLLPPDPVRRAHIRFIIDVFMNKVFGAFYATTWSGVSPEGLYEGLEALQVQLDVHLGLGPLLGGERVSIADAVMAPFFARMHAHFRKDVGGWVPGTGPTIYAEVFESERFGTLQRYVRALLARETVKKSFPEDAYLERAKAHIEMSGGKLKI</sequence>
<dbReference type="PROSITE" id="PS50404">
    <property type="entry name" value="GST_NTER"/>
    <property type="match status" value="1"/>
</dbReference>
<protein>
    <submittedName>
        <fullName evidence="3">Uncharacterized protein</fullName>
    </submittedName>
</protein>
<name>A0A0K6GA75_9AGAM</name>
<dbReference type="Proteomes" id="UP000044841">
    <property type="component" value="Unassembled WGS sequence"/>
</dbReference>
<accession>A0A0K6GA75</accession>
<organism evidence="3 4">
    <name type="scientific">Rhizoctonia solani</name>
    <dbReference type="NCBI Taxonomy" id="456999"/>
    <lineage>
        <taxon>Eukaryota</taxon>
        <taxon>Fungi</taxon>
        <taxon>Dikarya</taxon>
        <taxon>Basidiomycota</taxon>
        <taxon>Agaricomycotina</taxon>
        <taxon>Agaricomycetes</taxon>
        <taxon>Cantharellales</taxon>
        <taxon>Ceratobasidiaceae</taxon>
        <taxon>Rhizoctonia</taxon>
    </lineage>
</organism>
<dbReference type="CDD" id="cd00570">
    <property type="entry name" value="GST_N_family"/>
    <property type="match status" value="1"/>
</dbReference>
<feature type="domain" description="GST C-terminal" evidence="2">
    <location>
        <begin position="94"/>
        <end position="231"/>
    </location>
</feature>
<dbReference type="SUPFAM" id="SSF52833">
    <property type="entry name" value="Thioredoxin-like"/>
    <property type="match status" value="1"/>
</dbReference>
<dbReference type="GO" id="GO:0005737">
    <property type="term" value="C:cytoplasm"/>
    <property type="evidence" value="ECO:0007669"/>
    <property type="project" value="TreeGrafter"/>
</dbReference>
<dbReference type="InterPro" id="IPR036249">
    <property type="entry name" value="Thioredoxin-like_sf"/>
</dbReference>
<dbReference type="InterPro" id="IPR004045">
    <property type="entry name" value="Glutathione_S-Trfase_N"/>
</dbReference>
<dbReference type="InterPro" id="IPR010987">
    <property type="entry name" value="Glutathione-S-Trfase_C-like"/>
</dbReference>
<dbReference type="SFLD" id="SFLDS00019">
    <property type="entry name" value="Glutathione_Transferase_(cytos"/>
    <property type="match status" value="1"/>
</dbReference>
<dbReference type="SUPFAM" id="SSF47616">
    <property type="entry name" value="GST C-terminal domain-like"/>
    <property type="match status" value="1"/>
</dbReference>
<dbReference type="PANTHER" id="PTHR43968">
    <property type="match status" value="1"/>
</dbReference>
<dbReference type="Gene3D" id="3.40.30.10">
    <property type="entry name" value="Glutaredoxin"/>
    <property type="match status" value="1"/>
</dbReference>
<proteinExistence type="predicted"/>
<dbReference type="Pfam" id="PF13409">
    <property type="entry name" value="GST_N_2"/>
    <property type="match status" value="1"/>
</dbReference>
<dbReference type="InterPro" id="IPR050983">
    <property type="entry name" value="GST_Omega/HSP26"/>
</dbReference>
<dbReference type="InterPro" id="IPR036282">
    <property type="entry name" value="Glutathione-S-Trfase_C_sf"/>
</dbReference>
<dbReference type="SFLD" id="SFLDG00358">
    <property type="entry name" value="Main_(cytGST)"/>
    <property type="match status" value="1"/>
</dbReference>
<dbReference type="PANTHER" id="PTHR43968:SF8">
    <property type="entry name" value="S-TRANSFERASE, PUTATIVE (AFU_ORTHOLOGUE AFUA_2G00590)-RELATED"/>
    <property type="match status" value="1"/>
</dbReference>
<evidence type="ECO:0000259" key="1">
    <source>
        <dbReference type="PROSITE" id="PS50404"/>
    </source>
</evidence>
<evidence type="ECO:0000313" key="4">
    <source>
        <dbReference type="Proteomes" id="UP000044841"/>
    </source>
</evidence>
<feature type="domain" description="GST N-terminal" evidence="1">
    <location>
        <begin position="1"/>
        <end position="89"/>
    </location>
</feature>
<dbReference type="InterPro" id="IPR040079">
    <property type="entry name" value="Glutathione_S-Trfase"/>
</dbReference>
<dbReference type="Gene3D" id="1.20.1050.10">
    <property type="match status" value="1"/>
</dbReference>
<evidence type="ECO:0000259" key="2">
    <source>
        <dbReference type="PROSITE" id="PS50405"/>
    </source>
</evidence>
<dbReference type="EMBL" id="CYGV01001558">
    <property type="protein sequence ID" value="CUA75503.1"/>
    <property type="molecule type" value="Genomic_DNA"/>
</dbReference>
<dbReference type="AlphaFoldDB" id="A0A0K6GA75"/>
<keyword evidence="4" id="KW-1185">Reference proteome</keyword>